<sequence length="247" mass="27561">MLRSRHLVLVCVTLFVSSILISCAEKKSGPNTLTEAEEEQGWELLFDGESTKGWHVYNEGAVPSVWVVKDGALVCDPEVEEGSRGDLVSDKSYTDFDFKFDWKISRAGNSGVFINVQEDTAYKTAWATGPEYQLLDNANVTDHNKNDSLRQAGCLYGMVPLKNNASPRPYTEWNEGRIVQQNGKITFWLNGVVSAEEDINSSRWKELVAASSLGKFPAFGKSTSGRLALQDWARGVSFRNLKIRELK</sequence>
<evidence type="ECO:0000259" key="1">
    <source>
        <dbReference type="Pfam" id="PF06439"/>
    </source>
</evidence>
<dbReference type="GO" id="GO:0016787">
    <property type="term" value="F:hydrolase activity"/>
    <property type="evidence" value="ECO:0007669"/>
    <property type="project" value="UniProtKB-KW"/>
</dbReference>
<organism evidence="2 3">
    <name type="scientific">Flavihumibacter stibioxidans</name>
    <dbReference type="NCBI Taxonomy" id="1834163"/>
    <lineage>
        <taxon>Bacteria</taxon>
        <taxon>Pseudomonadati</taxon>
        <taxon>Bacteroidota</taxon>
        <taxon>Chitinophagia</taxon>
        <taxon>Chitinophagales</taxon>
        <taxon>Chitinophagaceae</taxon>
        <taxon>Flavihumibacter</taxon>
    </lineage>
</organism>
<reference evidence="2 3" key="1">
    <citation type="submission" date="2016-07" db="EMBL/GenBank/DDBJ databases">
        <title>Genome analysis of Flavihumibacter stibioxidans YS-17.</title>
        <authorList>
            <person name="Shi K."/>
            <person name="Han Y."/>
            <person name="Wang G."/>
        </authorList>
    </citation>
    <scope>NUCLEOTIDE SEQUENCE [LARGE SCALE GENOMIC DNA]</scope>
    <source>
        <strain evidence="2 3">YS-17</strain>
    </source>
</reference>
<accession>A0ABR7MDA2</accession>
<proteinExistence type="predicted"/>
<dbReference type="RefSeq" id="WP_222840222.1">
    <property type="nucleotide sequence ID" value="NZ_JBHULF010000019.1"/>
</dbReference>
<name>A0ABR7MDA2_9BACT</name>
<evidence type="ECO:0000313" key="3">
    <source>
        <dbReference type="Proteomes" id="UP000765802"/>
    </source>
</evidence>
<dbReference type="EMBL" id="MBUA01000029">
    <property type="protein sequence ID" value="MBC6492809.1"/>
    <property type="molecule type" value="Genomic_DNA"/>
</dbReference>
<comment type="caution">
    <text evidence="2">The sequence shown here is derived from an EMBL/GenBank/DDBJ whole genome shotgun (WGS) entry which is preliminary data.</text>
</comment>
<gene>
    <name evidence="2" type="ORF">BC349_17255</name>
</gene>
<dbReference type="Pfam" id="PF06439">
    <property type="entry name" value="3keto-disac_hyd"/>
    <property type="match status" value="1"/>
</dbReference>
<dbReference type="PROSITE" id="PS51257">
    <property type="entry name" value="PROKAR_LIPOPROTEIN"/>
    <property type="match status" value="1"/>
</dbReference>
<keyword evidence="3" id="KW-1185">Reference proteome</keyword>
<protein>
    <submittedName>
        <fullName evidence="2">Secreted glycosyl hydrolase</fullName>
    </submittedName>
</protein>
<feature type="domain" description="3-keto-alpha-glucoside-1,2-lyase/3-keto-2-hydroxy-glucal hydratase" evidence="1">
    <location>
        <begin position="41"/>
        <end position="244"/>
    </location>
</feature>
<dbReference type="Gene3D" id="2.60.120.560">
    <property type="entry name" value="Exo-inulinase, domain 1"/>
    <property type="match status" value="1"/>
</dbReference>
<evidence type="ECO:0000313" key="2">
    <source>
        <dbReference type="EMBL" id="MBC6492809.1"/>
    </source>
</evidence>
<dbReference type="InterPro" id="IPR010496">
    <property type="entry name" value="AL/BT2_dom"/>
</dbReference>
<dbReference type="Proteomes" id="UP000765802">
    <property type="component" value="Unassembled WGS sequence"/>
</dbReference>
<keyword evidence="2" id="KW-0378">Hydrolase</keyword>